<organism evidence="3">
    <name type="scientific">Capitella teleta</name>
    <name type="common">Polychaete worm</name>
    <dbReference type="NCBI Taxonomy" id="283909"/>
    <lineage>
        <taxon>Eukaryota</taxon>
        <taxon>Metazoa</taxon>
        <taxon>Spiralia</taxon>
        <taxon>Lophotrochozoa</taxon>
        <taxon>Annelida</taxon>
        <taxon>Polychaeta</taxon>
        <taxon>Sedentaria</taxon>
        <taxon>Scolecida</taxon>
        <taxon>Capitellidae</taxon>
        <taxon>Capitella</taxon>
    </lineage>
</organism>
<dbReference type="HOGENOM" id="CLU_1205747_0_0_1"/>
<dbReference type="Proteomes" id="UP000014760">
    <property type="component" value="Unassembled WGS sequence"/>
</dbReference>
<accession>R7US04</accession>
<dbReference type="AlphaFoldDB" id="R7US04"/>
<evidence type="ECO:0000313" key="4">
    <source>
        <dbReference type="EnsemblMetazoa" id="CapteP221137"/>
    </source>
</evidence>
<keyword evidence="5" id="KW-1185">Reference proteome</keyword>
<evidence type="ECO:0000313" key="3">
    <source>
        <dbReference type="EMBL" id="ELU09299.1"/>
    </source>
</evidence>
<gene>
    <name evidence="3" type="ORF">CAPTEDRAFT_221137</name>
</gene>
<evidence type="ECO:0000313" key="5">
    <source>
        <dbReference type="Proteomes" id="UP000014760"/>
    </source>
</evidence>
<feature type="region of interest" description="Disordered" evidence="1">
    <location>
        <begin position="87"/>
        <end position="106"/>
    </location>
</feature>
<sequence>MVPASTIFPLLVIAILVFNTEVHALRLFQSSRTKSLKNNEDRRQEGIELRTLAEICSIRECDDLSGNKWAECILSCHETSDLSDLGLEGVDDDDEKKTRQDDDESLRIPMQDEQDDEAVTISPMRRQVDPLQSCIETRCAGRRGSHYTHCILQKCLLELGLGSRFDGRARSLPAAVSSDRSSTTEVLKNAFKKRGVNDITDVCIEYYCPRETPGTLGYLTCVASYRCRGR</sequence>
<dbReference type="EMBL" id="AMQN01006440">
    <property type="status" value="NOT_ANNOTATED_CDS"/>
    <property type="molecule type" value="Genomic_DNA"/>
</dbReference>
<proteinExistence type="predicted"/>
<evidence type="ECO:0000256" key="2">
    <source>
        <dbReference type="SAM" id="SignalP"/>
    </source>
</evidence>
<reference evidence="3 5" key="2">
    <citation type="journal article" date="2013" name="Nature">
        <title>Insights into bilaterian evolution from three spiralian genomes.</title>
        <authorList>
            <person name="Simakov O."/>
            <person name="Marletaz F."/>
            <person name="Cho S.J."/>
            <person name="Edsinger-Gonzales E."/>
            <person name="Havlak P."/>
            <person name="Hellsten U."/>
            <person name="Kuo D.H."/>
            <person name="Larsson T."/>
            <person name="Lv J."/>
            <person name="Arendt D."/>
            <person name="Savage R."/>
            <person name="Osoegawa K."/>
            <person name="de Jong P."/>
            <person name="Grimwood J."/>
            <person name="Chapman J.A."/>
            <person name="Shapiro H."/>
            <person name="Aerts A."/>
            <person name="Otillar R.P."/>
            <person name="Terry A.Y."/>
            <person name="Boore J.L."/>
            <person name="Grigoriev I.V."/>
            <person name="Lindberg D.R."/>
            <person name="Seaver E.C."/>
            <person name="Weisblat D.A."/>
            <person name="Putnam N.H."/>
            <person name="Rokhsar D.S."/>
        </authorList>
    </citation>
    <scope>NUCLEOTIDE SEQUENCE</scope>
    <source>
        <strain evidence="3 5">I ESC-2004</strain>
    </source>
</reference>
<evidence type="ECO:0000256" key="1">
    <source>
        <dbReference type="SAM" id="MobiDB-lite"/>
    </source>
</evidence>
<dbReference type="EnsemblMetazoa" id="CapteT221137">
    <property type="protein sequence ID" value="CapteP221137"/>
    <property type="gene ID" value="CapteG221137"/>
</dbReference>
<reference evidence="4" key="3">
    <citation type="submission" date="2015-06" db="UniProtKB">
        <authorList>
            <consortium name="EnsemblMetazoa"/>
        </authorList>
    </citation>
    <scope>IDENTIFICATION</scope>
</reference>
<keyword evidence="2" id="KW-0732">Signal</keyword>
<dbReference type="EMBL" id="KB298361">
    <property type="protein sequence ID" value="ELU09299.1"/>
    <property type="molecule type" value="Genomic_DNA"/>
</dbReference>
<reference evidence="5" key="1">
    <citation type="submission" date="2012-12" db="EMBL/GenBank/DDBJ databases">
        <authorList>
            <person name="Hellsten U."/>
            <person name="Grimwood J."/>
            <person name="Chapman J.A."/>
            <person name="Shapiro H."/>
            <person name="Aerts A."/>
            <person name="Otillar R.P."/>
            <person name="Terry A.Y."/>
            <person name="Boore J.L."/>
            <person name="Simakov O."/>
            <person name="Marletaz F."/>
            <person name="Cho S.-J."/>
            <person name="Edsinger-Gonzales E."/>
            <person name="Havlak P."/>
            <person name="Kuo D.-H."/>
            <person name="Larsson T."/>
            <person name="Lv J."/>
            <person name="Arendt D."/>
            <person name="Savage R."/>
            <person name="Osoegawa K."/>
            <person name="de Jong P."/>
            <person name="Lindberg D.R."/>
            <person name="Seaver E.C."/>
            <person name="Weisblat D.A."/>
            <person name="Putnam N.H."/>
            <person name="Grigoriev I.V."/>
            <person name="Rokhsar D.S."/>
        </authorList>
    </citation>
    <scope>NUCLEOTIDE SEQUENCE</scope>
    <source>
        <strain evidence="5">I ESC-2004</strain>
    </source>
</reference>
<feature type="signal peptide" evidence="2">
    <location>
        <begin position="1"/>
        <end position="24"/>
    </location>
</feature>
<protein>
    <submittedName>
        <fullName evidence="3 4">Uncharacterized protein</fullName>
    </submittedName>
</protein>
<feature type="chain" id="PRO_5008788318" evidence="2">
    <location>
        <begin position="25"/>
        <end position="230"/>
    </location>
</feature>
<name>R7US04_CAPTE</name>